<organism evidence="5 6">
    <name type="scientific">Sitophilus oryzae</name>
    <name type="common">Rice weevil</name>
    <name type="synonym">Curculio oryzae</name>
    <dbReference type="NCBI Taxonomy" id="7048"/>
    <lineage>
        <taxon>Eukaryota</taxon>
        <taxon>Metazoa</taxon>
        <taxon>Ecdysozoa</taxon>
        <taxon>Arthropoda</taxon>
        <taxon>Hexapoda</taxon>
        <taxon>Insecta</taxon>
        <taxon>Pterygota</taxon>
        <taxon>Neoptera</taxon>
        <taxon>Endopterygota</taxon>
        <taxon>Coleoptera</taxon>
        <taxon>Polyphaga</taxon>
        <taxon>Cucujiformia</taxon>
        <taxon>Curculionidae</taxon>
        <taxon>Dryophthorinae</taxon>
        <taxon>Sitophilus</taxon>
    </lineage>
</organism>
<evidence type="ECO:0000256" key="1">
    <source>
        <dbReference type="ARBA" id="ARBA00007905"/>
    </source>
</evidence>
<dbReference type="AlphaFoldDB" id="A0A6J2Y9Z4"/>
<keyword evidence="5" id="KW-1185">Reference proteome</keyword>
<dbReference type="Pfam" id="PF00248">
    <property type="entry name" value="Aldo_ket_red"/>
    <property type="match status" value="2"/>
</dbReference>
<dbReference type="SUPFAM" id="SSF51430">
    <property type="entry name" value="NAD(P)-linked oxidoreductase"/>
    <property type="match status" value="2"/>
</dbReference>
<dbReference type="PROSITE" id="PS00062">
    <property type="entry name" value="ALDOKETO_REDUCTASE_2"/>
    <property type="match status" value="2"/>
</dbReference>
<proteinExistence type="inferred from homology"/>
<feature type="domain" description="NADP-dependent oxidoreductase" evidence="4">
    <location>
        <begin position="17"/>
        <end position="299"/>
    </location>
</feature>
<gene>
    <name evidence="6" type="primary">LOC115885324</name>
</gene>
<dbReference type="Proteomes" id="UP000504635">
    <property type="component" value="Unplaced"/>
</dbReference>
<dbReference type="OrthoDB" id="416253at2759"/>
<dbReference type="InterPro" id="IPR020471">
    <property type="entry name" value="AKR"/>
</dbReference>
<keyword evidence="3" id="KW-0560">Oxidoreductase</keyword>
<dbReference type="FunFam" id="3.20.20.100:FF:000006">
    <property type="entry name" value="Aldo-keto reductase family 1 member A1"/>
    <property type="match status" value="2"/>
</dbReference>
<dbReference type="RefSeq" id="XP_030760061.1">
    <property type="nucleotide sequence ID" value="XM_030904201.1"/>
</dbReference>
<dbReference type="KEGG" id="soy:115885324"/>
<name>A0A6J2Y9Z4_SITOR</name>
<comment type="similarity">
    <text evidence="1">Belongs to the aldo/keto reductase family.</text>
</comment>
<feature type="domain" description="NADP-dependent oxidoreductase" evidence="4">
    <location>
        <begin position="356"/>
        <end position="634"/>
    </location>
</feature>
<dbReference type="GeneID" id="115885324"/>
<protein>
    <submittedName>
        <fullName evidence="6">Uncharacterized protein LOC115885324</fullName>
    </submittedName>
</protein>
<accession>A0A6J2Y9Z4</accession>
<dbReference type="InParanoid" id="A0A6J2Y9Z4"/>
<dbReference type="PROSITE" id="PS00798">
    <property type="entry name" value="ALDOKETO_REDUCTASE_1"/>
    <property type="match status" value="2"/>
</dbReference>
<dbReference type="GO" id="GO:0016491">
    <property type="term" value="F:oxidoreductase activity"/>
    <property type="evidence" value="ECO:0007669"/>
    <property type="project" value="UniProtKB-KW"/>
</dbReference>
<dbReference type="PRINTS" id="PR00069">
    <property type="entry name" value="ALDKETRDTASE"/>
</dbReference>
<dbReference type="InterPro" id="IPR018170">
    <property type="entry name" value="Aldo/ket_reductase_CS"/>
</dbReference>
<dbReference type="PANTHER" id="PTHR11732">
    <property type="entry name" value="ALDO/KETO REDUCTASE"/>
    <property type="match status" value="1"/>
</dbReference>
<evidence type="ECO:0000256" key="3">
    <source>
        <dbReference type="ARBA" id="ARBA00023002"/>
    </source>
</evidence>
<sequence length="650" mass="74051">MSAPTKLLNGTFKIPVVGLGTGGAGHETANEEALETALEVALETGYRHIDTAYAYKNEHVIGKVLKKWISSGKVKREELFVTTKLPMEAVNADRVEPYLKKSLERLQLDYVDLYLIHFPICTKQIDIFQSAKIETEPTDHLAVWKKLEEQVDAGRTKTIGLSNFNVKQIERILKNARIKPACLQIEIHVFLPQYELVKYAQDNGLVVVGFSPLANPGAHVFFERLGLPHKQLPSMSTEPTINRIAQKHKKGPAQIMLKYLLQRDIVVIPKSISPNRIKENFDLFDFTLEQTDLDDLKKLDLGEDGRVFDFAFSEEFPKHPEWPLAPKEINTCYQIVPVIMVVPNALLLGKYEFPVVGYGTWQSDNEEELEKALNAALETGYRHIDTAYIYNNEHIIGKVLQQWISSGKLKREELFITTKLPMQAIHEDRVEPFIKESLERLQLNYVDLYLIHFPICTKPREPYSKVPFEVDDTDHIAVWKKLEEQVDAGRTRTIGVSNFNIKQIDRIVKNSRIKPACLQVEIHVFLQQRELVEFAQKNGLVVVAYCPLANPGINKFYKKLGLPEKELPSMLTDATIQKIAKKHNKTPAQIMLKHLLQRDIVVIPKSVTVSRVKENINLFDFTLDNEDIEALKGLDVGEPARACDFSFAKA</sequence>
<dbReference type="InterPro" id="IPR036812">
    <property type="entry name" value="NAD(P)_OxRdtase_dom_sf"/>
</dbReference>
<evidence type="ECO:0000313" key="5">
    <source>
        <dbReference type="Proteomes" id="UP000504635"/>
    </source>
</evidence>
<dbReference type="InterPro" id="IPR023210">
    <property type="entry name" value="NADP_OxRdtase_dom"/>
</dbReference>
<dbReference type="PROSITE" id="PS00063">
    <property type="entry name" value="ALDOKETO_REDUCTASE_3"/>
    <property type="match status" value="1"/>
</dbReference>
<reference evidence="6" key="1">
    <citation type="submission" date="2025-08" db="UniProtKB">
        <authorList>
            <consortium name="RefSeq"/>
        </authorList>
    </citation>
    <scope>IDENTIFICATION</scope>
    <source>
        <tissue evidence="6">Gonads</tissue>
    </source>
</reference>
<evidence type="ECO:0000259" key="4">
    <source>
        <dbReference type="Pfam" id="PF00248"/>
    </source>
</evidence>
<evidence type="ECO:0000313" key="6">
    <source>
        <dbReference type="RefSeq" id="XP_030760061.1"/>
    </source>
</evidence>
<dbReference type="Gene3D" id="3.20.20.100">
    <property type="entry name" value="NADP-dependent oxidoreductase domain"/>
    <property type="match status" value="2"/>
</dbReference>
<keyword evidence="2" id="KW-0521">NADP</keyword>
<evidence type="ECO:0000256" key="2">
    <source>
        <dbReference type="ARBA" id="ARBA00022857"/>
    </source>
</evidence>